<organism evidence="1 2">
    <name type="scientific">Paenibacillus planticolens</name>
    <dbReference type="NCBI Taxonomy" id="2654976"/>
    <lineage>
        <taxon>Bacteria</taxon>
        <taxon>Bacillati</taxon>
        <taxon>Bacillota</taxon>
        <taxon>Bacilli</taxon>
        <taxon>Bacillales</taxon>
        <taxon>Paenibacillaceae</taxon>
        <taxon>Paenibacillus</taxon>
    </lineage>
</organism>
<accession>A0ABX1ZR06</accession>
<name>A0ABX1ZR06_9BACL</name>
<sequence>MSSPRGLIEVDGQLLRWPDLISIRVIGTLYMAADSFEVKVNNSLMLSDWFKKNQEIKIYLGYVQDPNRWYKNELEHVFTGKIDGVSPSFSGDMTCRIIGRDYSAPFLDTTFTVAYAERTASQIASLLCSKYGLTPNITSTTEIIDRDMYQNRKEWEILQSLADHEGFICYVDKNKTFYFGQRDLSDEEIEANLFYRMGFKSNCQIDFDDNAVDSFNQVTVRHYTQKQLIEGTAKNDTLIESMGQVKERVYYSSKVKTQAEAKQLADKLLPEFSRYVITGKASKMAGVPTIACEKKVSVAGCGRFDGNYYVERYDLTLNKQGFLMGLDITSLRPDEAEQYRQDLYSSDSSILGSSRKLGSGTL</sequence>
<dbReference type="EMBL" id="WHNZ01000030">
    <property type="protein sequence ID" value="NOV01342.1"/>
    <property type="molecule type" value="Genomic_DNA"/>
</dbReference>
<dbReference type="Proteomes" id="UP000618579">
    <property type="component" value="Unassembled WGS sequence"/>
</dbReference>
<keyword evidence="2" id="KW-1185">Reference proteome</keyword>
<reference evidence="1 2" key="1">
    <citation type="submission" date="2019-10" db="EMBL/GenBank/DDBJ databases">
        <title>Description of Paenibacillus pedi sp. nov.</title>
        <authorList>
            <person name="Carlier A."/>
            <person name="Qi S."/>
        </authorList>
    </citation>
    <scope>NUCLEOTIDE SEQUENCE [LARGE SCALE GENOMIC DNA]</scope>
    <source>
        <strain evidence="1 2">LMG 31457</strain>
    </source>
</reference>
<protein>
    <recommendedName>
        <fullName evidence="3">Phage protein D</fullName>
    </recommendedName>
</protein>
<dbReference type="SUPFAM" id="SSF69279">
    <property type="entry name" value="Phage tail proteins"/>
    <property type="match status" value="1"/>
</dbReference>
<evidence type="ECO:0000313" key="2">
    <source>
        <dbReference type="Proteomes" id="UP000618579"/>
    </source>
</evidence>
<evidence type="ECO:0008006" key="3">
    <source>
        <dbReference type="Google" id="ProtNLM"/>
    </source>
</evidence>
<evidence type="ECO:0000313" key="1">
    <source>
        <dbReference type="EMBL" id="NOV01342.1"/>
    </source>
</evidence>
<gene>
    <name evidence="1" type="ORF">GC097_15095</name>
</gene>
<comment type="caution">
    <text evidence="1">The sequence shown here is derived from an EMBL/GenBank/DDBJ whole genome shotgun (WGS) entry which is preliminary data.</text>
</comment>
<proteinExistence type="predicted"/>